<evidence type="ECO:0000313" key="2">
    <source>
        <dbReference type="Proteomes" id="UP000031980"/>
    </source>
</evidence>
<dbReference type="Pfam" id="PF16407">
    <property type="entry name" value="PKD_2"/>
    <property type="match status" value="1"/>
</dbReference>
<dbReference type="RefSeq" id="WP_041505132.1">
    <property type="nucleotide sequence ID" value="NZ_JPIU01000038.1"/>
</dbReference>
<reference evidence="1 2" key="1">
    <citation type="submission" date="2014-07" db="EMBL/GenBank/DDBJ databases">
        <title>Porphyromonadaceae bacterium OUH 308042 = ATCC BAA-2681 = DSM 28342 draft genome.</title>
        <authorList>
            <person name="Sydenham T.V."/>
            <person name="Hasman H."/>
            <person name="Justensen U.S."/>
        </authorList>
    </citation>
    <scope>NUCLEOTIDE SEQUENCE [LARGE SCALE GENOMIC DNA]</scope>
    <source>
        <strain evidence="1 2">OUH 308042</strain>
    </source>
</reference>
<dbReference type="EMBL" id="JPIU01000038">
    <property type="protein sequence ID" value="KIO44959.1"/>
    <property type="molecule type" value="Genomic_DNA"/>
</dbReference>
<proteinExistence type="predicted"/>
<dbReference type="Proteomes" id="UP000031980">
    <property type="component" value="Unassembled WGS sequence"/>
</dbReference>
<dbReference type="AlphaFoldDB" id="A0A0C3RH48"/>
<dbReference type="InterPro" id="IPR032183">
    <property type="entry name" value="PKD-like"/>
</dbReference>
<evidence type="ECO:0008006" key="3">
    <source>
        <dbReference type="Google" id="ProtNLM"/>
    </source>
</evidence>
<dbReference type="PROSITE" id="PS51257">
    <property type="entry name" value="PROKAR_LIPOPROTEIN"/>
    <property type="match status" value="1"/>
</dbReference>
<comment type="caution">
    <text evidence="1">The sequence shown here is derived from an EMBL/GenBank/DDBJ whole genome shotgun (WGS) entry which is preliminary data.</text>
</comment>
<organism evidence="1 2">
    <name type="scientific">Sanguibacteroides justesenii</name>
    <dbReference type="NCBI Taxonomy" id="1547597"/>
    <lineage>
        <taxon>Bacteria</taxon>
        <taxon>Pseudomonadati</taxon>
        <taxon>Bacteroidota</taxon>
        <taxon>Bacteroidia</taxon>
        <taxon>Bacteroidales</taxon>
        <taxon>Porphyromonadaceae</taxon>
        <taxon>Sanguibacteroides</taxon>
    </lineage>
</organism>
<protein>
    <recommendedName>
        <fullName evidence="3">Lipoprotein</fullName>
    </recommendedName>
</protein>
<name>A0A0C3RH48_9PORP</name>
<evidence type="ECO:0000313" key="1">
    <source>
        <dbReference type="EMBL" id="KIO44959.1"/>
    </source>
</evidence>
<gene>
    <name evidence="1" type="ORF">BA92_08050</name>
</gene>
<keyword evidence="2" id="KW-1185">Reference proteome</keyword>
<sequence length="504" mass="57827">MRKIVLGIGICCLLYGCYKDKGNDDYVPVNEIVIRGISALYQKNAGEILEIKPEVYYSYDTMAPKHWAYRWKIQRGKIIGNQQDLRYLADTIGEFECYFSVKDSVNGIEYVKEFMLRVTSRYNKGWMILSEKDQISHLSFIQERSRGKGTEYTAYPDVYEVENGDVLGSSPVKLREHWPGSDYSEAAGEVMVMQRGGQGCVELNDVSFRKVMHTRDEFLEKNYPPGFVIKDALHGIWSGYLLSEDGGLYFRKYLTNEILHSGAFMQFRAAYGGEELQVDRLVLTDYQKVPFFLLYDERHRRFLWISDAEKDTTRIEKLYYREERPAAFMDITGLPSGVDLSYIGYLSEEYKSCGFLVLLRRNDEVIVQTFSVTLDREIINPYAVKFKHPDLLDGRNVMTLLPKRGYLLFSGGMDQRGLYCYDPVSNDIRQVYLFDSPVCSIAYNSDVTDRTNTRIGVGLENGTFMVLDASSDSIMTGLVPLYTSATSFGRIVDVVYKMQLKSAL</sequence>
<accession>A0A0C3RH48</accession>